<evidence type="ECO:0000313" key="9">
    <source>
        <dbReference type="EMBL" id="MFB9451774.1"/>
    </source>
</evidence>
<accession>A0ABV5MSB1</accession>
<dbReference type="InterPro" id="IPR004090">
    <property type="entry name" value="Chemotax_Me-accpt_rcpt"/>
</dbReference>
<feature type="transmembrane region" description="Helical" evidence="6">
    <location>
        <begin position="6"/>
        <end position="28"/>
    </location>
</feature>
<dbReference type="PANTHER" id="PTHR32089:SF112">
    <property type="entry name" value="LYSOZYME-LIKE PROTEIN-RELATED"/>
    <property type="match status" value="1"/>
</dbReference>
<name>A0ABV5MSB1_9ACTN</name>
<evidence type="ECO:0000256" key="4">
    <source>
        <dbReference type="ARBA" id="ARBA00029447"/>
    </source>
</evidence>
<evidence type="ECO:0000313" key="10">
    <source>
        <dbReference type="Proteomes" id="UP001589608"/>
    </source>
</evidence>
<feature type="domain" description="Methyl-accepting transducer" evidence="7">
    <location>
        <begin position="264"/>
        <end position="510"/>
    </location>
</feature>
<dbReference type="InterPro" id="IPR024478">
    <property type="entry name" value="HlyB_4HB_MCP"/>
</dbReference>
<evidence type="ECO:0000256" key="3">
    <source>
        <dbReference type="ARBA" id="ARBA00023224"/>
    </source>
</evidence>
<dbReference type="Proteomes" id="UP001589608">
    <property type="component" value="Unassembled WGS sequence"/>
</dbReference>
<dbReference type="Gene3D" id="1.10.287.950">
    <property type="entry name" value="Methyl-accepting chemotaxis protein"/>
    <property type="match status" value="1"/>
</dbReference>
<comment type="caution">
    <text evidence="9">The sequence shown here is derived from an EMBL/GenBank/DDBJ whole genome shotgun (WGS) entry which is preliminary data.</text>
</comment>
<dbReference type="SUPFAM" id="SSF58104">
    <property type="entry name" value="Methyl-accepting chemotaxis protein (MCP) signaling domain"/>
    <property type="match status" value="1"/>
</dbReference>
<proteinExistence type="inferred from homology"/>
<evidence type="ECO:0000256" key="5">
    <source>
        <dbReference type="PROSITE-ProRule" id="PRU00284"/>
    </source>
</evidence>
<feature type="transmembrane region" description="Helical" evidence="6">
    <location>
        <begin position="182"/>
        <end position="205"/>
    </location>
</feature>
<comment type="similarity">
    <text evidence="4">Belongs to the methyl-accepting chemotaxis (MCP) protein family.</text>
</comment>
<evidence type="ECO:0000259" key="8">
    <source>
        <dbReference type="PROSITE" id="PS50885"/>
    </source>
</evidence>
<dbReference type="Pfam" id="PF12729">
    <property type="entry name" value="4HB_MCP_1"/>
    <property type="match status" value="1"/>
</dbReference>
<keyword evidence="2 6" id="KW-1133">Transmembrane helix</keyword>
<organism evidence="9 10">
    <name type="scientific">Dactylosporangium vinaceum</name>
    <dbReference type="NCBI Taxonomy" id="53362"/>
    <lineage>
        <taxon>Bacteria</taxon>
        <taxon>Bacillati</taxon>
        <taxon>Actinomycetota</taxon>
        <taxon>Actinomycetes</taxon>
        <taxon>Micromonosporales</taxon>
        <taxon>Micromonosporaceae</taxon>
        <taxon>Dactylosporangium</taxon>
    </lineage>
</organism>
<keyword evidence="1 6" id="KW-0812">Transmembrane</keyword>
<dbReference type="PROSITE" id="PS50885">
    <property type="entry name" value="HAMP"/>
    <property type="match status" value="1"/>
</dbReference>
<feature type="domain" description="HAMP" evidence="8">
    <location>
        <begin position="207"/>
        <end position="259"/>
    </location>
</feature>
<dbReference type="EMBL" id="JBHMCA010000090">
    <property type="protein sequence ID" value="MFB9451774.1"/>
    <property type="molecule type" value="Genomic_DNA"/>
</dbReference>
<dbReference type="RefSeq" id="WP_380031903.1">
    <property type="nucleotide sequence ID" value="NZ_JBHMCA010000090.1"/>
</dbReference>
<dbReference type="Pfam" id="PF00015">
    <property type="entry name" value="MCPsignal"/>
    <property type="match status" value="1"/>
</dbReference>
<dbReference type="PANTHER" id="PTHR32089">
    <property type="entry name" value="METHYL-ACCEPTING CHEMOTAXIS PROTEIN MCPB"/>
    <property type="match status" value="1"/>
</dbReference>
<evidence type="ECO:0000259" key="7">
    <source>
        <dbReference type="PROSITE" id="PS50111"/>
    </source>
</evidence>
<gene>
    <name evidence="9" type="ORF">ACFFTR_52685</name>
</gene>
<keyword evidence="3 5" id="KW-0807">Transducer</keyword>
<dbReference type="PROSITE" id="PS50111">
    <property type="entry name" value="CHEMOTAXIS_TRANSDUC_2"/>
    <property type="match status" value="1"/>
</dbReference>
<evidence type="ECO:0000256" key="1">
    <source>
        <dbReference type="ARBA" id="ARBA00022692"/>
    </source>
</evidence>
<evidence type="ECO:0000256" key="2">
    <source>
        <dbReference type="ARBA" id="ARBA00022989"/>
    </source>
</evidence>
<protein>
    <submittedName>
        <fullName evidence="9">Methyl-accepting chemotaxis protein</fullName>
    </submittedName>
</protein>
<reference evidence="9 10" key="1">
    <citation type="submission" date="2024-09" db="EMBL/GenBank/DDBJ databases">
        <authorList>
            <person name="Sun Q."/>
            <person name="Mori K."/>
        </authorList>
    </citation>
    <scope>NUCLEOTIDE SEQUENCE [LARGE SCALE GENOMIC DNA]</scope>
    <source>
        <strain evidence="9 10">JCM 3307</strain>
    </source>
</reference>
<evidence type="ECO:0000256" key="6">
    <source>
        <dbReference type="SAM" id="Phobius"/>
    </source>
</evidence>
<sequence length="522" mass="53723">MNLKLRTKILVIISVLALAAIVVGLLALGRMAAMDRDSQSLYEGGMLPLVRVAKVQDDMAAARRDVLNHALSASPQSMAKYEQALTDDATAFQTDLAAYAANTTAPELVEPLRSQWAAYLKAVNDQLLPASRADDRVAIERIRDTVTAPLAAKATDTVKAIVTAETSDAAQRRKASSAAYTAARTLIVTVLVAGILAALGVGLYLTGLILGGVRRVSHVITGLAQADLTRTSGLTSADEFGAMGRDLDAAVGTFRSTVQEMVGTAATLSSAAVELSAVSSQLSNGAEESSQRATRAAAAADDVNGGVQTVMAGAEQMSASISEIAANASRAAEVAQESTRVAETTNEQIGALGRASAEIGDVVRLITTIAEQTNLLALNATIEAARAGDAGKGFAVVASEVKDLAQETARATEDITVRINAIQGSTAGAADAVARIRHVVGQITDYSSTIASAVEQQSATTNEMSRAITSAAEASAEVAQTFGAVVSVAEATADSAKASREAADDLSQLAVKLNGLVEVFTY</sequence>
<keyword evidence="10" id="KW-1185">Reference proteome</keyword>
<dbReference type="PRINTS" id="PR00260">
    <property type="entry name" value="CHEMTRNSDUCR"/>
</dbReference>
<dbReference type="InterPro" id="IPR003660">
    <property type="entry name" value="HAMP_dom"/>
</dbReference>
<dbReference type="SMART" id="SM00283">
    <property type="entry name" value="MA"/>
    <property type="match status" value="1"/>
</dbReference>
<dbReference type="InterPro" id="IPR004089">
    <property type="entry name" value="MCPsignal_dom"/>
</dbReference>
<keyword evidence="6" id="KW-0472">Membrane</keyword>